<dbReference type="EMBL" id="LXQA010125593">
    <property type="protein sequence ID" value="MCI21570.1"/>
    <property type="molecule type" value="Genomic_DNA"/>
</dbReference>
<proteinExistence type="predicted"/>
<feature type="domain" description="Reverse transcriptase/retrotransposon-derived protein RNase H-like" evidence="1">
    <location>
        <begin position="1"/>
        <end position="45"/>
    </location>
</feature>
<keyword evidence="3" id="KW-1185">Reference proteome</keyword>
<evidence type="ECO:0000313" key="3">
    <source>
        <dbReference type="Proteomes" id="UP000265520"/>
    </source>
</evidence>
<dbReference type="InterPro" id="IPR041577">
    <property type="entry name" value="RT_RNaseH_2"/>
</dbReference>
<evidence type="ECO:0000259" key="1">
    <source>
        <dbReference type="Pfam" id="PF17919"/>
    </source>
</evidence>
<dbReference type="SUPFAM" id="SSF56672">
    <property type="entry name" value="DNA/RNA polymerases"/>
    <property type="match status" value="1"/>
</dbReference>
<organism evidence="2 3">
    <name type="scientific">Trifolium medium</name>
    <dbReference type="NCBI Taxonomy" id="97028"/>
    <lineage>
        <taxon>Eukaryota</taxon>
        <taxon>Viridiplantae</taxon>
        <taxon>Streptophyta</taxon>
        <taxon>Embryophyta</taxon>
        <taxon>Tracheophyta</taxon>
        <taxon>Spermatophyta</taxon>
        <taxon>Magnoliopsida</taxon>
        <taxon>eudicotyledons</taxon>
        <taxon>Gunneridae</taxon>
        <taxon>Pentapetalae</taxon>
        <taxon>rosids</taxon>
        <taxon>fabids</taxon>
        <taxon>Fabales</taxon>
        <taxon>Fabaceae</taxon>
        <taxon>Papilionoideae</taxon>
        <taxon>50 kb inversion clade</taxon>
        <taxon>NPAAA clade</taxon>
        <taxon>Hologalegina</taxon>
        <taxon>IRL clade</taxon>
        <taxon>Trifolieae</taxon>
        <taxon>Trifolium</taxon>
    </lineage>
</organism>
<accession>A0A392QCW5</accession>
<dbReference type="PANTHER" id="PTHR34072:SF52">
    <property type="entry name" value="RIBONUCLEASE H"/>
    <property type="match status" value="1"/>
</dbReference>
<protein>
    <recommendedName>
        <fullName evidence="1">Reverse transcriptase/retrotransposon-derived protein RNase H-like domain-containing protein</fullName>
    </recommendedName>
</protein>
<dbReference type="PANTHER" id="PTHR34072">
    <property type="entry name" value="ENZYMATIC POLYPROTEIN-RELATED"/>
    <property type="match status" value="1"/>
</dbReference>
<name>A0A392QCW5_9FABA</name>
<feature type="non-terminal residue" evidence="2">
    <location>
        <position position="45"/>
    </location>
</feature>
<dbReference type="AlphaFoldDB" id="A0A392QCW5"/>
<reference evidence="2 3" key="1">
    <citation type="journal article" date="2018" name="Front. Plant Sci.">
        <title>Red Clover (Trifolium pratense) and Zigzag Clover (T. medium) - A Picture of Genomic Similarities and Differences.</title>
        <authorList>
            <person name="Dluhosova J."/>
            <person name="Istvanek J."/>
            <person name="Nedelnik J."/>
            <person name="Repkova J."/>
        </authorList>
    </citation>
    <scope>NUCLEOTIDE SEQUENCE [LARGE SCALE GENOMIC DNA]</scope>
    <source>
        <strain evidence="3">cv. 10/8</strain>
        <tissue evidence="2">Leaf</tissue>
    </source>
</reference>
<sequence>MTSAPVLALPNFQQPFILETEASGVGMGAILHQDGHPIAYFSKKL</sequence>
<dbReference type="InterPro" id="IPR043502">
    <property type="entry name" value="DNA/RNA_pol_sf"/>
</dbReference>
<dbReference type="Proteomes" id="UP000265520">
    <property type="component" value="Unassembled WGS sequence"/>
</dbReference>
<dbReference type="Pfam" id="PF17919">
    <property type="entry name" value="RT_RNaseH_2"/>
    <property type="match status" value="1"/>
</dbReference>
<evidence type="ECO:0000313" key="2">
    <source>
        <dbReference type="EMBL" id="MCI21570.1"/>
    </source>
</evidence>
<comment type="caution">
    <text evidence="2">The sequence shown here is derived from an EMBL/GenBank/DDBJ whole genome shotgun (WGS) entry which is preliminary data.</text>
</comment>